<dbReference type="InterPro" id="IPR000791">
    <property type="entry name" value="Gpr1/Fun34/SatP-like"/>
</dbReference>
<evidence type="ECO:0000313" key="8">
    <source>
        <dbReference type="Proteomes" id="UP000279236"/>
    </source>
</evidence>
<protein>
    <recommendedName>
        <fullName evidence="9">Ammonia (Ammonium) transport outward</fullName>
    </recommendedName>
</protein>
<dbReference type="AlphaFoldDB" id="A0A427XWH1"/>
<feature type="transmembrane region" description="Helical" evidence="6">
    <location>
        <begin position="56"/>
        <end position="73"/>
    </location>
</feature>
<dbReference type="PANTHER" id="PTHR31123:SF1">
    <property type="entry name" value="ACCUMULATION OF DYADS PROTEIN 2-RELATED"/>
    <property type="match status" value="1"/>
</dbReference>
<evidence type="ECO:0000256" key="3">
    <source>
        <dbReference type="ARBA" id="ARBA00022692"/>
    </source>
</evidence>
<dbReference type="InterPro" id="IPR051633">
    <property type="entry name" value="AceTr"/>
</dbReference>
<dbReference type="RefSeq" id="XP_028477198.1">
    <property type="nucleotide sequence ID" value="XM_028622306.1"/>
</dbReference>
<accession>A0A427XWH1</accession>
<proteinExistence type="inferred from homology"/>
<dbReference type="GO" id="GO:0005886">
    <property type="term" value="C:plasma membrane"/>
    <property type="evidence" value="ECO:0007669"/>
    <property type="project" value="TreeGrafter"/>
</dbReference>
<evidence type="ECO:0008006" key="9">
    <source>
        <dbReference type="Google" id="ProtNLM"/>
    </source>
</evidence>
<keyword evidence="5 6" id="KW-0472">Membrane</keyword>
<comment type="caution">
    <text evidence="7">The sequence shown here is derived from an EMBL/GenBank/DDBJ whole genome shotgun (WGS) entry which is preliminary data.</text>
</comment>
<comment type="subcellular location">
    <subcellularLocation>
        <location evidence="1">Membrane</location>
        <topology evidence="1">Multi-pass membrane protein</topology>
    </subcellularLocation>
</comment>
<dbReference type="PANTHER" id="PTHR31123">
    <property type="entry name" value="ACCUMULATION OF DYADS PROTEIN 2-RELATED"/>
    <property type="match status" value="1"/>
</dbReference>
<name>A0A427XWH1_9TREE</name>
<feature type="transmembrane region" description="Helical" evidence="6">
    <location>
        <begin position="111"/>
        <end position="131"/>
    </location>
</feature>
<dbReference type="EMBL" id="RSCE01000004">
    <property type="protein sequence ID" value="RSH83246.1"/>
    <property type="molecule type" value="Genomic_DNA"/>
</dbReference>
<feature type="transmembrane region" description="Helical" evidence="6">
    <location>
        <begin position="178"/>
        <end position="199"/>
    </location>
</feature>
<evidence type="ECO:0000256" key="5">
    <source>
        <dbReference type="ARBA" id="ARBA00023136"/>
    </source>
</evidence>
<evidence type="ECO:0000256" key="4">
    <source>
        <dbReference type="ARBA" id="ARBA00022989"/>
    </source>
</evidence>
<evidence type="ECO:0000313" key="7">
    <source>
        <dbReference type="EMBL" id="RSH83246.1"/>
    </source>
</evidence>
<dbReference type="Pfam" id="PF01184">
    <property type="entry name" value="Gpr1_Fun34_YaaH"/>
    <property type="match status" value="1"/>
</dbReference>
<dbReference type="Proteomes" id="UP000279236">
    <property type="component" value="Unassembled WGS sequence"/>
</dbReference>
<dbReference type="GO" id="GO:0015123">
    <property type="term" value="F:acetate transmembrane transporter activity"/>
    <property type="evidence" value="ECO:0007669"/>
    <property type="project" value="TreeGrafter"/>
</dbReference>
<dbReference type="OrthoDB" id="3648309at2759"/>
<organism evidence="7 8">
    <name type="scientific">Apiotrichum porosum</name>
    <dbReference type="NCBI Taxonomy" id="105984"/>
    <lineage>
        <taxon>Eukaryota</taxon>
        <taxon>Fungi</taxon>
        <taxon>Dikarya</taxon>
        <taxon>Basidiomycota</taxon>
        <taxon>Agaricomycotina</taxon>
        <taxon>Tremellomycetes</taxon>
        <taxon>Trichosporonales</taxon>
        <taxon>Trichosporonaceae</taxon>
        <taxon>Apiotrichum</taxon>
    </lineage>
</organism>
<feature type="transmembrane region" description="Helical" evidence="6">
    <location>
        <begin position="85"/>
        <end position="104"/>
    </location>
</feature>
<dbReference type="STRING" id="105984.A0A427XWH1"/>
<evidence type="ECO:0000256" key="6">
    <source>
        <dbReference type="SAM" id="Phobius"/>
    </source>
</evidence>
<comment type="similarity">
    <text evidence="2">Belongs to the acetate uptake transporter (AceTr) (TC 2.A.96) family.</text>
</comment>
<keyword evidence="3 6" id="KW-0812">Transmembrane</keyword>
<keyword evidence="4 6" id="KW-1133">Transmembrane helix</keyword>
<keyword evidence="8" id="KW-1185">Reference proteome</keyword>
<evidence type="ECO:0000256" key="2">
    <source>
        <dbReference type="ARBA" id="ARBA00005587"/>
    </source>
</evidence>
<sequence length="249" mass="27045">MSAASEDHQTPVYLGAGDLEKGRPAHIERTVTPGGHPVDYSQPAIPAQHRKFGNPLPAGLLSFATGFWVVGLYTLNVRGVVHPHAVFPLLNMFLGITQTLVGWFEMFIGNTFSATIFICYGGFIWSYSMLFLPGFAVTEAYMVDGVLTDEFNQAIGLFMVVWTIVTFFFCLAALRSSVAVLGTLSFTGIAFMCMAIQNLTGSDHARVAAGAFQLIAGSFGYWAALSGYWTPDVTYAFIRAPPIMLSKAE</sequence>
<reference evidence="7 8" key="1">
    <citation type="submission" date="2018-11" db="EMBL/GenBank/DDBJ databases">
        <title>Genome sequence of Apiotrichum porosum DSM 27194.</title>
        <authorList>
            <person name="Aliyu H."/>
            <person name="Gorte O."/>
            <person name="Ochsenreither K."/>
        </authorList>
    </citation>
    <scope>NUCLEOTIDE SEQUENCE [LARGE SCALE GENOMIC DNA]</scope>
    <source>
        <strain evidence="7 8">DSM 27194</strain>
    </source>
</reference>
<feature type="transmembrane region" description="Helical" evidence="6">
    <location>
        <begin position="151"/>
        <end position="171"/>
    </location>
</feature>
<gene>
    <name evidence="7" type="ORF">EHS24_006914</name>
</gene>
<evidence type="ECO:0000256" key="1">
    <source>
        <dbReference type="ARBA" id="ARBA00004141"/>
    </source>
</evidence>
<dbReference type="GeneID" id="39591457"/>